<evidence type="ECO:0008006" key="5">
    <source>
        <dbReference type="Google" id="ProtNLM"/>
    </source>
</evidence>
<dbReference type="Pfam" id="PF03235">
    <property type="entry name" value="GmrSD_N"/>
    <property type="match status" value="1"/>
</dbReference>
<proteinExistence type="predicted"/>
<accession>A0A4U7BKJ5</accession>
<feature type="domain" description="GmrSD restriction endonucleases C-terminal" evidence="2">
    <location>
        <begin position="419"/>
        <end position="555"/>
    </location>
</feature>
<feature type="domain" description="GmrSD restriction endonucleases N-terminal" evidence="1">
    <location>
        <begin position="10"/>
        <end position="208"/>
    </location>
</feature>
<dbReference type="InterPro" id="IPR011089">
    <property type="entry name" value="GmrSD_C"/>
</dbReference>
<evidence type="ECO:0000313" key="3">
    <source>
        <dbReference type="EMBL" id="TKX31011.1"/>
    </source>
</evidence>
<comment type="caution">
    <text evidence="3">The sequence shown here is derived from an EMBL/GenBank/DDBJ whole genome shotgun (WGS) entry which is preliminary data.</text>
</comment>
<dbReference type="OrthoDB" id="9798761at2"/>
<name>A0A4U7BKJ5_9BACT</name>
<dbReference type="Pfam" id="PF07510">
    <property type="entry name" value="GmrSD_C"/>
    <property type="match status" value="1"/>
</dbReference>
<dbReference type="AlphaFoldDB" id="A0A4U7BKJ5"/>
<evidence type="ECO:0000259" key="1">
    <source>
        <dbReference type="Pfam" id="PF03235"/>
    </source>
</evidence>
<evidence type="ECO:0000259" key="2">
    <source>
        <dbReference type="Pfam" id="PF07510"/>
    </source>
</evidence>
<organism evidence="3 4">
    <name type="scientific">Campylobacter aviculae</name>
    <dbReference type="NCBI Taxonomy" id="2510190"/>
    <lineage>
        <taxon>Bacteria</taxon>
        <taxon>Pseudomonadati</taxon>
        <taxon>Campylobacterota</taxon>
        <taxon>Epsilonproteobacteria</taxon>
        <taxon>Campylobacterales</taxon>
        <taxon>Campylobacteraceae</taxon>
        <taxon>Campylobacter</taxon>
    </lineage>
</organism>
<reference evidence="3 4" key="1">
    <citation type="submission" date="2018-05" db="EMBL/GenBank/DDBJ databases">
        <title>Novel Campyloabacter and Helicobacter Species and Strains.</title>
        <authorList>
            <person name="Mannion A.J."/>
            <person name="Shen Z."/>
            <person name="Fox J.G."/>
        </authorList>
    </citation>
    <scope>NUCLEOTIDE SEQUENCE [LARGE SCALE GENOMIC DNA]</scope>
    <source>
        <strain evidence="4">MIT17-670</strain>
    </source>
</reference>
<dbReference type="Proteomes" id="UP000310353">
    <property type="component" value="Unassembled WGS sequence"/>
</dbReference>
<sequence length="574" mass="69334">MEARENNFNFIRDEKRVVIPFFQRAYVWKDMHWNQLLKDLKCSFLEKKEHFLGSIILKRNNGVENYSTIIDGQQRLTTFSILVKVLYDFLEQEQKEKLELKTYLFSKKESKINHSRLDKEKYEKILKDKDIDNQEKEGIFGCFNYFKKEIENLKQNINLSKFVEFIIESKLWVVVCLNANEDEQKIFDSINSTGQKLSSTDIIKNALFDKIIKITDEDKAMQYYEKYWDNVFDKDEEEQNFWNEEIESGRVKRSKSEIFLHSYAIIKGIFNSDSDSLSNLSSLYKDYIKNLKENELENLLSELKDYAKIYRNFPNINKETVLKYKNYELRFFHIIHTYSMNTVLPLILFLKKMLVKKENIYKQCLYLLEILMMYNFETKDYNKFFSKVIKKIQKVNFDDIANIIRIEIFDKYGKCFNKKEIKEWLTNIDNYDAKFVLFWIELYRQDKNKDYKDNTLGLNYVYTLEHLLPKSWQEHWSDIISDEKQAEKFIYQIGNMTLLKGKLNTSLKNQNWQFKLNGDGKVKNYIRKNADLLINKELLDKKSWDTKEIEKRTKKCIDDFFEIWDVNIFNKNNE</sequence>
<keyword evidence="4" id="KW-1185">Reference proteome</keyword>
<dbReference type="EMBL" id="NXMA01000012">
    <property type="protein sequence ID" value="TKX31011.1"/>
    <property type="molecule type" value="Genomic_DNA"/>
</dbReference>
<dbReference type="PANTHER" id="PTHR35149:SF1">
    <property type="entry name" value="DUF5655 DOMAIN-CONTAINING PROTEIN"/>
    <property type="match status" value="1"/>
</dbReference>
<dbReference type="PANTHER" id="PTHR35149">
    <property type="entry name" value="SLL5132 PROTEIN"/>
    <property type="match status" value="1"/>
</dbReference>
<gene>
    <name evidence="3" type="ORF">CQA76_06875</name>
</gene>
<dbReference type="RefSeq" id="WP_137622681.1">
    <property type="nucleotide sequence ID" value="NZ_NXMA01000012.1"/>
</dbReference>
<evidence type="ECO:0000313" key="4">
    <source>
        <dbReference type="Proteomes" id="UP000310353"/>
    </source>
</evidence>
<dbReference type="InterPro" id="IPR004919">
    <property type="entry name" value="GmrSD_N"/>
</dbReference>
<protein>
    <recommendedName>
        <fullName evidence="5">DUF262 domain-containing protein</fullName>
    </recommendedName>
</protein>